<name>A0ABW8JYV7_9GAMM</name>
<dbReference type="RefSeq" id="WP_379987429.1">
    <property type="nucleotide sequence ID" value="NZ_JADIKD010000005.1"/>
</dbReference>
<accession>A0ABW8JYV7</accession>
<sequence>MNAAAQRRLTPVLAGVAIALAALLMVLLAGVGRSVRWDPPRPTPPLPDTREGSNLPVPVPLAQFAAVWQQPVFNPDRKPAMRSAKGGASLGEMQLTGIILTPALHMALLHTRGSDSDVRVREGSSLPDGSWKLVELKSRSAIFESGSGRTELELPAGAPIDAPKNDAQAQAPNPNQGSAMPGPITVPAGAMQRVGPAGSSPAMRMPLKPGGEGTPPPNADSNAPRPQQDDGSLQAERIRQLKAAIQKRRAEQAAGNPEGAH</sequence>
<comment type="caution">
    <text evidence="3">The sequence shown here is derived from an EMBL/GenBank/DDBJ whole genome shotgun (WGS) entry which is preliminary data.</text>
</comment>
<dbReference type="Proteomes" id="UP001620408">
    <property type="component" value="Unassembled WGS sequence"/>
</dbReference>
<keyword evidence="2" id="KW-0812">Transmembrane</keyword>
<gene>
    <name evidence="3" type="ORF">ISS97_01070</name>
</gene>
<feature type="compositionally biased region" description="Polar residues" evidence="1">
    <location>
        <begin position="167"/>
        <end position="178"/>
    </location>
</feature>
<reference evidence="3 4" key="1">
    <citation type="submission" date="2020-10" db="EMBL/GenBank/DDBJ databases">
        <title>Phylogeny of dyella-like bacteria.</title>
        <authorList>
            <person name="Fu J."/>
        </authorList>
    </citation>
    <scope>NUCLEOTIDE SEQUENCE [LARGE SCALE GENOMIC DNA]</scope>
    <source>
        <strain evidence="3 4">BB4</strain>
    </source>
</reference>
<keyword evidence="2" id="KW-1133">Transmembrane helix</keyword>
<feature type="transmembrane region" description="Helical" evidence="2">
    <location>
        <begin position="12"/>
        <end position="31"/>
    </location>
</feature>
<evidence type="ECO:0000313" key="3">
    <source>
        <dbReference type="EMBL" id="MFK2915838.1"/>
    </source>
</evidence>
<organism evidence="3 4">
    <name type="scientific">Dyella koreensis</name>
    <dbReference type="NCBI Taxonomy" id="311235"/>
    <lineage>
        <taxon>Bacteria</taxon>
        <taxon>Pseudomonadati</taxon>
        <taxon>Pseudomonadota</taxon>
        <taxon>Gammaproteobacteria</taxon>
        <taxon>Lysobacterales</taxon>
        <taxon>Rhodanobacteraceae</taxon>
        <taxon>Dyella</taxon>
    </lineage>
</organism>
<keyword evidence="2" id="KW-0472">Membrane</keyword>
<dbReference type="EMBL" id="JADIKD010000005">
    <property type="protein sequence ID" value="MFK2915838.1"/>
    <property type="molecule type" value="Genomic_DNA"/>
</dbReference>
<proteinExistence type="predicted"/>
<protein>
    <submittedName>
        <fullName evidence="3">General secretion pathway protein GspN</fullName>
    </submittedName>
</protein>
<feature type="compositionally biased region" description="Polar residues" evidence="1">
    <location>
        <begin position="219"/>
        <end position="231"/>
    </location>
</feature>
<evidence type="ECO:0000256" key="2">
    <source>
        <dbReference type="SAM" id="Phobius"/>
    </source>
</evidence>
<evidence type="ECO:0000313" key="4">
    <source>
        <dbReference type="Proteomes" id="UP001620408"/>
    </source>
</evidence>
<evidence type="ECO:0000256" key="1">
    <source>
        <dbReference type="SAM" id="MobiDB-lite"/>
    </source>
</evidence>
<feature type="region of interest" description="Disordered" evidence="1">
    <location>
        <begin position="148"/>
        <end position="261"/>
    </location>
</feature>
<keyword evidence="4" id="KW-1185">Reference proteome</keyword>